<evidence type="ECO:0000256" key="4">
    <source>
        <dbReference type="ARBA" id="ARBA00022833"/>
    </source>
</evidence>
<dbReference type="GO" id="GO:0008237">
    <property type="term" value="F:metallopeptidase activity"/>
    <property type="evidence" value="ECO:0007669"/>
    <property type="project" value="UniProtKB-KW"/>
</dbReference>
<evidence type="ECO:0000256" key="3">
    <source>
        <dbReference type="ARBA" id="ARBA00022801"/>
    </source>
</evidence>
<organism evidence="8 9">
    <name type="scientific">Psychrosphaera algicola</name>
    <dbReference type="NCBI Taxonomy" id="3023714"/>
    <lineage>
        <taxon>Bacteria</taxon>
        <taxon>Pseudomonadati</taxon>
        <taxon>Pseudomonadota</taxon>
        <taxon>Gammaproteobacteria</taxon>
        <taxon>Alteromonadales</taxon>
        <taxon>Pseudoalteromonadaceae</taxon>
        <taxon>Psychrosphaera</taxon>
    </lineage>
</organism>
<dbReference type="PANTHER" id="PTHR22726">
    <property type="entry name" value="METALLOENDOPEPTIDASE OMA1"/>
    <property type="match status" value="1"/>
</dbReference>
<comment type="caution">
    <text evidence="8">The sequence shown here is derived from an EMBL/GenBank/DDBJ whole genome shotgun (WGS) entry which is preliminary data.</text>
</comment>
<comment type="similarity">
    <text evidence="6">Belongs to the peptidase M48 family.</text>
</comment>
<keyword evidence="9" id="KW-1185">Reference proteome</keyword>
<dbReference type="Gene3D" id="3.30.2010.10">
    <property type="entry name" value="Metalloproteases ('zincins'), catalytic domain"/>
    <property type="match status" value="1"/>
</dbReference>
<proteinExistence type="inferred from homology"/>
<evidence type="ECO:0000256" key="1">
    <source>
        <dbReference type="ARBA" id="ARBA00022670"/>
    </source>
</evidence>
<protein>
    <submittedName>
        <fullName evidence="8">M48 family metalloprotease</fullName>
        <ecNumber evidence="8">3.4.24.-</ecNumber>
    </submittedName>
</protein>
<keyword evidence="2" id="KW-0479">Metal-binding</keyword>
<dbReference type="Pfam" id="PF01435">
    <property type="entry name" value="Peptidase_M48"/>
    <property type="match status" value="1"/>
</dbReference>
<keyword evidence="3 6" id="KW-0378">Hydrolase</keyword>
<comment type="cofactor">
    <cofactor evidence="6">
        <name>Zn(2+)</name>
        <dbReference type="ChEBI" id="CHEBI:29105"/>
    </cofactor>
    <text evidence="6">Binds 1 zinc ion per subunit.</text>
</comment>
<evidence type="ECO:0000256" key="6">
    <source>
        <dbReference type="RuleBase" id="RU003983"/>
    </source>
</evidence>
<dbReference type="Gene3D" id="1.25.40.10">
    <property type="entry name" value="Tetratricopeptide repeat domain"/>
    <property type="match status" value="1"/>
</dbReference>
<dbReference type="InterPro" id="IPR051156">
    <property type="entry name" value="Mito/Outer_Membr_Metalloprot"/>
</dbReference>
<dbReference type="EC" id="3.4.24.-" evidence="8"/>
<reference evidence="8 9" key="1">
    <citation type="submission" date="2023-01" db="EMBL/GenBank/DDBJ databases">
        <title>Psychrosphaera sp. nov., isolated from marine algae.</title>
        <authorList>
            <person name="Bayburt H."/>
            <person name="Choi B.J."/>
            <person name="Kim J.M."/>
            <person name="Choi D.G."/>
            <person name="Jeon C.O."/>
        </authorList>
    </citation>
    <scope>NUCLEOTIDE SEQUENCE [LARGE SCALE GENOMIC DNA]</scope>
    <source>
        <strain evidence="8 9">G1-22</strain>
    </source>
</reference>
<evidence type="ECO:0000256" key="5">
    <source>
        <dbReference type="ARBA" id="ARBA00023049"/>
    </source>
</evidence>
<dbReference type="InterPro" id="IPR011990">
    <property type="entry name" value="TPR-like_helical_dom_sf"/>
</dbReference>
<evidence type="ECO:0000259" key="7">
    <source>
        <dbReference type="Pfam" id="PF01435"/>
    </source>
</evidence>
<gene>
    <name evidence="8" type="ORF">PN838_03990</name>
</gene>
<dbReference type="Proteomes" id="UP001528411">
    <property type="component" value="Unassembled WGS sequence"/>
</dbReference>
<dbReference type="PANTHER" id="PTHR22726:SF1">
    <property type="entry name" value="METALLOENDOPEPTIDASE OMA1, MITOCHONDRIAL"/>
    <property type="match status" value="1"/>
</dbReference>
<feature type="domain" description="Peptidase M48" evidence="7">
    <location>
        <begin position="1"/>
        <end position="142"/>
    </location>
</feature>
<dbReference type="SUPFAM" id="SSF48452">
    <property type="entry name" value="TPR-like"/>
    <property type="match status" value="1"/>
</dbReference>
<evidence type="ECO:0000313" key="9">
    <source>
        <dbReference type="Proteomes" id="UP001528411"/>
    </source>
</evidence>
<dbReference type="RefSeq" id="WP_272179831.1">
    <property type="nucleotide sequence ID" value="NZ_JAQOMS010000002.1"/>
</dbReference>
<evidence type="ECO:0000313" key="8">
    <source>
        <dbReference type="EMBL" id="MDC2888123.1"/>
    </source>
</evidence>
<dbReference type="CDD" id="cd07324">
    <property type="entry name" value="M48C_Oma1-like"/>
    <property type="match status" value="1"/>
</dbReference>
<sequence length="262" mass="29331">MHSGLITAADSESELASVLAHEIAHVTQRHLARRQQAAAAQSPLTLAGILGSLLMAMVSPEAMIASMMATTAGSQQSMINYTRGNEQEADNIGMNVLATAGYDPYAASDFFAKLQDKVRFKTALPAFLVTHPLPDSRVTDARLRAHQYEKKFYPDSLEFLMVKHRLLARFSGNNPDLIAILEDKVKKSQGNRLFAASYGLALAYLDNKQYAEAEKLLNKLEQQAPETYIYWIVSQTYIMPRGPLKNIYRHWLRLLNFALTIR</sequence>
<accession>A0ABT5F9B5</accession>
<dbReference type="InterPro" id="IPR001915">
    <property type="entry name" value="Peptidase_M48"/>
</dbReference>
<keyword evidence="4 6" id="KW-0862">Zinc</keyword>
<evidence type="ECO:0000256" key="2">
    <source>
        <dbReference type="ARBA" id="ARBA00022723"/>
    </source>
</evidence>
<keyword evidence="5 6" id="KW-0482">Metalloprotease</keyword>
<dbReference type="EMBL" id="JAQOMS010000002">
    <property type="protein sequence ID" value="MDC2888123.1"/>
    <property type="molecule type" value="Genomic_DNA"/>
</dbReference>
<name>A0ABT5F9B5_9GAMM</name>
<keyword evidence="1 6" id="KW-0645">Protease</keyword>